<dbReference type="GO" id="GO:0003677">
    <property type="term" value="F:DNA binding"/>
    <property type="evidence" value="ECO:0007669"/>
    <property type="project" value="UniProtKB-UniRule"/>
</dbReference>
<keyword evidence="9" id="KW-1185">Reference proteome</keyword>
<dbReference type="PROSITE" id="PS51898">
    <property type="entry name" value="TYR_RECOMBINASE"/>
    <property type="match status" value="1"/>
</dbReference>
<feature type="domain" description="Tyr recombinase" evidence="6">
    <location>
        <begin position="176"/>
        <end position="378"/>
    </location>
</feature>
<dbReference type="GO" id="GO:0015074">
    <property type="term" value="P:DNA integration"/>
    <property type="evidence" value="ECO:0007669"/>
    <property type="project" value="UniProtKB-KW"/>
</dbReference>
<dbReference type="Proteomes" id="UP001304650">
    <property type="component" value="Chromosome"/>
</dbReference>
<dbReference type="PANTHER" id="PTHR30349">
    <property type="entry name" value="PHAGE INTEGRASE-RELATED"/>
    <property type="match status" value="1"/>
</dbReference>
<dbReference type="SUPFAM" id="SSF56349">
    <property type="entry name" value="DNA breaking-rejoining enzymes"/>
    <property type="match status" value="1"/>
</dbReference>
<dbReference type="CDD" id="cd01189">
    <property type="entry name" value="INT_ICEBs1_C_like"/>
    <property type="match status" value="1"/>
</dbReference>
<dbReference type="InterPro" id="IPR013762">
    <property type="entry name" value="Integrase-like_cat_sf"/>
</dbReference>
<evidence type="ECO:0000256" key="3">
    <source>
        <dbReference type="ARBA" id="ARBA00023125"/>
    </source>
</evidence>
<dbReference type="InterPro" id="IPR004107">
    <property type="entry name" value="Integrase_SAM-like_N"/>
</dbReference>
<dbReference type="InterPro" id="IPR011010">
    <property type="entry name" value="DNA_brk_join_enz"/>
</dbReference>
<organism evidence="8 9">
    <name type="scientific">Paenibacillus roseopurpureus</name>
    <dbReference type="NCBI Taxonomy" id="2918901"/>
    <lineage>
        <taxon>Bacteria</taxon>
        <taxon>Bacillati</taxon>
        <taxon>Bacillota</taxon>
        <taxon>Bacilli</taxon>
        <taxon>Bacillales</taxon>
        <taxon>Paenibacillaceae</taxon>
        <taxon>Paenibacillus</taxon>
    </lineage>
</organism>
<dbReference type="Gene3D" id="1.10.150.130">
    <property type="match status" value="1"/>
</dbReference>
<keyword evidence="3 5" id="KW-0238">DNA-binding</keyword>
<protein>
    <submittedName>
        <fullName evidence="8">Site-specific integrase</fullName>
    </submittedName>
</protein>
<dbReference type="InterPro" id="IPR050090">
    <property type="entry name" value="Tyrosine_recombinase_XerCD"/>
</dbReference>
<dbReference type="Pfam" id="PF14659">
    <property type="entry name" value="Phage_int_SAM_3"/>
    <property type="match status" value="1"/>
</dbReference>
<dbReference type="RefSeq" id="WP_314801585.1">
    <property type="nucleotide sequence ID" value="NZ_CP130319.1"/>
</dbReference>
<dbReference type="Gene3D" id="1.10.443.10">
    <property type="entry name" value="Intergrase catalytic core"/>
    <property type="match status" value="1"/>
</dbReference>
<dbReference type="GO" id="GO:0006310">
    <property type="term" value="P:DNA recombination"/>
    <property type="evidence" value="ECO:0007669"/>
    <property type="project" value="UniProtKB-KW"/>
</dbReference>
<name>A0AA96RL91_9BACL</name>
<dbReference type="InterPro" id="IPR044068">
    <property type="entry name" value="CB"/>
</dbReference>
<evidence type="ECO:0000256" key="2">
    <source>
        <dbReference type="ARBA" id="ARBA00022908"/>
    </source>
</evidence>
<evidence type="ECO:0000256" key="4">
    <source>
        <dbReference type="ARBA" id="ARBA00023172"/>
    </source>
</evidence>
<reference evidence="8" key="1">
    <citation type="submission" date="2022-02" db="EMBL/GenBank/DDBJ databases">
        <title>Paenibacillus sp. MBLB1832 Whole Genome Shotgun Sequencing.</title>
        <authorList>
            <person name="Hwang C.Y."/>
            <person name="Cho E.-S."/>
            <person name="Seo M.-J."/>
        </authorList>
    </citation>
    <scope>NUCLEOTIDE SEQUENCE</scope>
    <source>
        <strain evidence="8">MBLB1832</strain>
    </source>
</reference>
<dbReference type="InterPro" id="IPR002104">
    <property type="entry name" value="Integrase_catalytic"/>
</dbReference>
<dbReference type="PANTHER" id="PTHR30349:SF41">
    <property type="entry name" value="INTEGRASE_RECOMBINASE PROTEIN MJ0367-RELATED"/>
    <property type="match status" value="1"/>
</dbReference>
<proteinExistence type="inferred from homology"/>
<sequence>MASVQKRGKDSYLLSVDVGKGADGKRVRYTKTVKASGIREARKMLAEFQTEVEVGEYIAPQKMTFGAFVEEWRDKYGAKELMPKTLDIYLRFLENRVLPVFGHQRLDAITPFQLVQFFSKLSEEGSRQDGKNGSLSSGTIHYIHRVMCNVFARAVEWRIIKNSPAADIKKPKVIHKQYEVYDEEEIAELFQGLEKEKLHWRVMILLAITTGLRRGELVGLEWKHINFEKGVLEVKQSISMSENGRRVITEPKTKKSKRKVSLSSAVIIKLKELYVESCHKRDALGNLWKGEEHFFVFSNQEGMAYYPETPYLWFREFLKKNHLRYITFHQLRHYSASYLIQVGVHPKVISERLGHANISTTMNIYGHVLQSVDREAANKFDSIIPQGHET</sequence>
<gene>
    <name evidence="8" type="ORF">MJB10_02880</name>
</gene>
<evidence type="ECO:0000256" key="1">
    <source>
        <dbReference type="ARBA" id="ARBA00008857"/>
    </source>
</evidence>
<accession>A0AA96RL91</accession>
<evidence type="ECO:0000259" key="7">
    <source>
        <dbReference type="PROSITE" id="PS51900"/>
    </source>
</evidence>
<comment type="similarity">
    <text evidence="1">Belongs to the 'phage' integrase family.</text>
</comment>
<feature type="domain" description="Core-binding (CB)" evidence="7">
    <location>
        <begin position="63"/>
        <end position="155"/>
    </location>
</feature>
<dbReference type="Pfam" id="PF00589">
    <property type="entry name" value="Phage_integrase"/>
    <property type="match status" value="1"/>
</dbReference>
<dbReference type="EMBL" id="CP130319">
    <property type="protein sequence ID" value="WNR45111.1"/>
    <property type="molecule type" value="Genomic_DNA"/>
</dbReference>
<dbReference type="KEGG" id="proo:MJB10_02880"/>
<dbReference type="InterPro" id="IPR010998">
    <property type="entry name" value="Integrase_recombinase_N"/>
</dbReference>
<dbReference type="PROSITE" id="PS51900">
    <property type="entry name" value="CB"/>
    <property type="match status" value="1"/>
</dbReference>
<dbReference type="AlphaFoldDB" id="A0AA96RL91"/>
<keyword evidence="2" id="KW-0229">DNA integration</keyword>
<evidence type="ECO:0000313" key="8">
    <source>
        <dbReference type="EMBL" id="WNR45111.1"/>
    </source>
</evidence>
<keyword evidence="4" id="KW-0233">DNA recombination</keyword>
<evidence type="ECO:0000259" key="6">
    <source>
        <dbReference type="PROSITE" id="PS51898"/>
    </source>
</evidence>
<evidence type="ECO:0000256" key="5">
    <source>
        <dbReference type="PROSITE-ProRule" id="PRU01248"/>
    </source>
</evidence>
<evidence type="ECO:0000313" key="9">
    <source>
        <dbReference type="Proteomes" id="UP001304650"/>
    </source>
</evidence>